<feature type="domain" description="Ice-binding protein C-terminal" evidence="3">
    <location>
        <begin position="303"/>
        <end position="322"/>
    </location>
</feature>
<dbReference type="PATRIC" id="fig|1162668.3.peg.2660"/>
<dbReference type="Proteomes" id="UP000007382">
    <property type="component" value="Chromosome"/>
</dbReference>
<feature type="signal peptide" evidence="2">
    <location>
        <begin position="1"/>
        <end position="31"/>
    </location>
</feature>
<keyword evidence="5" id="KW-1185">Reference proteome</keyword>
<evidence type="ECO:0000256" key="2">
    <source>
        <dbReference type="SAM" id="SignalP"/>
    </source>
</evidence>
<dbReference type="EMBL" id="AP012342">
    <property type="protein sequence ID" value="BAM07915.1"/>
    <property type="molecule type" value="Genomic_DNA"/>
</dbReference>
<name>I0IRL6_LEPFC</name>
<organism evidence="4 5">
    <name type="scientific">Leptospirillum ferrooxidans (strain C2-3)</name>
    <dbReference type="NCBI Taxonomy" id="1162668"/>
    <lineage>
        <taxon>Bacteria</taxon>
        <taxon>Pseudomonadati</taxon>
        <taxon>Nitrospirota</taxon>
        <taxon>Nitrospiria</taxon>
        <taxon>Nitrospirales</taxon>
        <taxon>Nitrospiraceae</taxon>
        <taxon>Leptospirillum</taxon>
    </lineage>
</organism>
<evidence type="ECO:0000259" key="3">
    <source>
        <dbReference type="Pfam" id="PF07589"/>
    </source>
</evidence>
<dbReference type="NCBIfam" id="TIGR02595">
    <property type="entry name" value="PEP_CTERM"/>
    <property type="match status" value="1"/>
</dbReference>
<dbReference type="SUPFAM" id="SSF75011">
    <property type="entry name" value="3-carboxy-cis,cis-mucoante lactonizing enzyme"/>
    <property type="match status" value="1"/>
</dbReference>
<dbReference type="Pfam" id="PF07589">
    <property type="entry name" value="PEP-CTERM"/>
    <property type="match status" value="1"/>
</dbReference>
<gene>
    <name evidence="4" type="ordered locus">LFE_2243</name>
</gene>
<dbReference type="HOGENOM" id="CLU_831050_0_0_0"/>
<evidence type="ECO:0000313" key="5">
    <source>
        <dbReference type="Proteomes" id="UP000007382"/>
    </source>
</evidence>
<accession>I0IRL6</accession>
<dbReference type="InterPro" id="IPR013424">
    <property type="entry name" value="Ice-binding_C"/>
</dbReference>
<feature type="transmembrane region" description="Helical" evidence="1">
    <location>
        <begin position="308"/>
        <end position="326"/>
    </location>
</feature>
<evidence type="ECO:0000256" key="1">
    <source>
        <dbReference type="SAM" id="Phobius"/>
    </source>
</evidence>
<proteinExistence type="predicted"/>
<sequence>MELFSKRTSHKMNSLFSIAIAGAILSSPVIAQATIIDWSNQTLGQIDAYNTVTQTNTVVDANANTPDSLIFANNGNSIIYTSNPNSGSNLYIYNIQNKTNNILASGTALGNSTSLRDLSLTPSGNSVLVSSTSGGEVYKVNLTTQAVTLLTTGTRPQGIVFTPSGNLFLNLGSGIDQINYPSGTVANTNTNYGSLDGLTYDPTTGYLYATTGIKGTNPSNTIIQINPTTLAESLITISGSNVPTSLHLDGIEATSNGNLIIANYDNSLLEYFTATNTATTLAATPGIDDVAPLVGGGSADPSATPEPGTFALFGTGILVMALFSLYSRRKAESC</sequence>
<feature type="chain" id="PRO_5003629886" description="Ice-binding protein C-terminal domain-containing protein" evidence="2">
    <location>
        <begin position="32"/>
        <end position="334"/>
    </location>
</feature>
<dbReference type="Gene3D" id="2.120.10.30">
    <property type="entry name" value="TolB, C-terminal domain"/>
    <property type="match status" value="1"/>
</dbReference>
<dbReference type="RefSeq" id="WP_014450398.1">
    <property type="nucleotide sequence ID" value="NC_017094.1"/>
</dbReference>
<evidence type="ECO:0000313" key="4">
    <source>
        <dbReference type="EMBL" id="BAM07915.1"/>
    </source>
</evidence>
<dbReference type="KEGG" id="lfc:LFE_2243"/>
<keyword evidence="1" id="KW-1133">Transmembrane helix</keyword>
<dbReference type="InterPro" id="IPR011042">
    <property type="entry name" value="6-blade_b-propeller_TolB-like"/>
</dbReference>
<reference evidence="4 5" key="1">
    <citation type="journal article" date="2012" name="J. Bacteriol.">
        <title>Complete Genome Sequence of Leptospirillum ferrooxidans Strain C2-3, Isolated from a Fresh Volcanic Ash Deposit on the Island of Miyake, Japan.</title>
        <authorList>
            <person name="Fujimura R."/>
            <person name="Sato Y."/>
            <person name="Nishizawa T."/>
            <person name="Oshima K."/>
            <person name="Kim S.-W."/>
            <person name="Hattori M."/>
            <person name="Kamijo T."/>
            <person name="Ohta H."/>
        </authorList>
    </citation>
    <scope>NUCLEOTIDE SEQUENCE [LARGE SCALE GENOMIC DNA]</scope>
    <source>
        <strain evidence="4 5">C2-3</strain>
    </source>
</reference>
<dbReference type="STRING" id="1162668.LFE_2243"/>
<dbReference type="AlphaFoldDB" id="I0IRL6"/>
<protein>
    <recommendedName>
        <fullName evidence="3">Ice-binding protein C-terminal domain-containing protein</fullName>
    </recommendedName>
</protein>
<keyword evidence="1" id="KW-0812">Transmembrane</keyword>
<keyword evidence="2" id="KW-0732">Signal</keyword>
<keyword evidence="1" id="KW-0472">Membrane</keyword>
<reference evidence="5" key="2">
    <citation type="submission" date="2012-03" db="EMBL/GenBank/DDBJ databases">
        <title>The complete genome sequence of the pioneer microbe on fresh volcanic deposit, Leptospirillum ferrooxidans strain C2-3.</title>
        <authorList>
            <person name="Fujimura R."/>
            <person name="Sato Y."/>
            <person name="Nishizawa T."/>
            <person name="Nanba K."/>
            <person name="Oshima K."/>
            <person name="Hattori M."/>
            <person name="Kamijo T."/>
            <person name="Ohta H."/>
        </authorList>
    </citation>
    <scope>NUCLEOTIDE SEQUENCE [LARGE SCALE GENOMIC DNA]</scope>
    <source>
        <strain evidence="5">C2-3</strain>
    </source>
</reference>